<protein>
    <submittedName>
        <fullName evidence="1">Uncharacterized protein</fullName>
    </submittedName>
</protein>
<keyword evidence="2" id="KW-1185">Reference proteome</keyword>
<dbReference type="AlphaFoldDB" id="A0A8J5VZ05"/>
<proteinExistence type="predicted"/>
<organism evidence="1 2">
    <name type="scientific">Zizania palustris</name>
    <name type="common">Northern wild rice</name>
    <dbReference type="NCBI Taxonomy" id="103762"/>
    <lineage>
        <taxon>Eukaryota</taxon>
        <taxon>Viridiplantae</taxon>
        <taxon>Streptophyta</taxon>
        <taxon>Embryophyta</taxon>
        <taxon>Tracheophyta</taxon>
        <taxon>Spermatophyta</taxon>
        <taxon>Magnoliopsida</taxon>
        <taxon>Liliopsida</taxon>
        <taxon>Poales</taxon>
        <taxon>Poaceae</taxon>
        <taxon>BOP clade</taxon>
        <taxon>Oryzoideae</taxon>
        <taxon>Oryzeae</taxon>
        <taxon>Zizaniinae</taxon>
        <taxon>Zizania</taxon>
    </lineage>
</organism>
<name>A0A8J5VZ05_ZIZPA</name>
<comment type="caution">
    <text evidence="1">The sequence shown here is derived from an EMBL/GenBank/DDBJ whole genome shotgun (WGS) entry which is preliminary data.</text>
</comment>
<evidence type="ECO:0000313" key="1">
    <source>
        <dbReference type="EMBL" id="KAG8065314.1"/>
    </source>
</evidence>
<gene>
    <name evidence="1" type="ORF">GUJ93_ZPchr0004g38697</name>
</gene>
<dbReference type="Proteomes" id="UP000729402">
    <property type="component" value="Unassembled WGS sequence"/>
</dbReference>
<sequence length="94" mass="10667">MVVKPCNLAYMAATLRGEGTVVAWARTMSYKRRVRFKITPSARLTLSTKSESLKVRQSQFKDSTFKMGSSLEAKKRANKGTLECTYRTPPERKC</sequence>
<evidence type="ECO:0000313" key="2">
    <source>
        <dbReference type="Proteomes" id="UP000729402"/>
    </source>
</evidence>
<reference evidence="1" key="1">
    <citation type="journal article" date="2021" name="bioRxiv">
        <title>Whole Genome Assembly and Annotation of Northern Wild Rice, Zizania palustris L., Supports a Whole Genome Duplication in the Zizania Genus.</title>
        <authorList>
            <person name="Haas M."/>
            <person name="Kono T."/>
            <person name="Macchietto M."/>
            <person name="Millas R."/>
            <person name="McGilp L."/>
            <person name="Shao M."/>
            <person name="Duquette J."/>
            <person name="Hirsch C.N."/>
            <person name="Kimball J."/>
        </authorList>
    </citation>
    <scope>NUCLEOTIDE SEQUENCE</scope>
    <source>
        <tissue evidence="1">Fresh leaf tissue</tissue>
    </source>
</reference>
<reference evidence="1" key="2">
    <citation type="submission" date="2021-02" db="EMBL/GenBank/DDBJ databases">
        <authorList>
            <person name="Kimball J.A."/>
            <person name="Haas M.W."/>
            <person name="Macchietto M."/>
            <person name="Kono T."/>
            <person name="Duquette J."/>
            <person name="Shao M."/>
        </authorList>
    </citation>
    <scope>NUCLEOTIDE SEQUENCE</scope>
    <source>
        <tissue evidence="1">Fresh leaf tissue</tissue>
    </source>
</reference>
<dbReference type="EMBL" id="JAAALK010000285">
    <property type="protein sequence ID" value="KAG8065314.1"/>
    <property type="molecule type" value="Genomic_DNA"/>
</dbReference>
<accession>A0A8J5VZ05</accession>